<dbReference type="GO" id="GO:0009279">
    <property type="term" value="C:cell outer membrane"/>
    <property type="evidence" value="ECO:0007669"/>
    <property type="project" value="TreeGrafter"/>
</dbReference>
<dbReference type="Pfam" id="PF07715">
    <property type="entry name" value="Plug"/>
    <property type="match status" value="1"/>
</dbReference>
<dbReference type="InterPro" id="IPR012910">
    <property type="entry name" value="Plug_dom"/>
</dbReference>
<dbReference type="AlphaFoldDB" id="M6W3V1"/>
<protein>
    <submittedName>
        <fullName evidence="3">TonB-dependent receptor plug domain protein</fullName>
    </submittedName>
</protein>
<evidence type="ECO:0000313" key="4">
    <source>
        <dbReference type="Proteomes" id="UP000012149"/>
    </source>
</evidence>
<dbReference type="SUPFAM" id="SSF56935">
    <property type="entry name" value="Porins"/>
    <property type="match status" value="1"/>
</dbReference>
<gene>
    <name evidence="3" type="ORF">LEP1GSC161_4169</name>
</gene>
<dbReference type="Gene3D" id="2.170.130.10">
    <property type="entry name" value="TonB-dependent receptor, plug domain"/>
    <property type="match status" value="1"/>
</dbReference>
<evidence type="ECO:0000313" key="3">
    <source>
        <dbReference type="EMBL" id="EMO59889.1"/>
    </source>
</evidence>
<dbReference type="InterPro" id="IPR037066">
    <property type="entry name" value="Plug_dom_sf"/>
</dbReference>
<evidence type="ECO:0000256" key="1">
    <source>
        <dbReference type="ARBA" id="ARBA00022729"/>
    </source>
</evidence>
<evidence type="ECO:0000259" key="2">
    <source>
        <dbReference type="Pfam" id="PF07715"/>
    </source>
</evidence>
<dbReference type="GO" id="GO:0044718">
    <property type="term" value="P:siderophore transmembrane transport"/>
    <property type="evidence" value="ECO:0007669"/>
    <property type="project" value="TreeGrafter"/>
</dbReference>
<accession>M6W3V1</accession>
<dbReference type="Proteomes" id="UP000012149">
    <property type="component" value="Unassembled WGS sequence"/>
</dbReference>
<organism evidence="3 4">
    <name type="scientific">Leptospira santarosai str. CBC1416</name>
    <dbReference type="NCBI Taxonomy" id="1193059"/>
    <lineage>
        <taxon>Bacteria</taxon>
        <taxon>Pseudomonadati</taxon>
        <taxon>Spirochaetota</taxon>
        <taxon>Spirochaetia</taxon>
        <taxon>Leptospirales</taxon>
        <taxon>Leptospiraceae</taxon>
        <taxon>Leptospira</taxon>
    </lineage>
</organism>
<comment type="caution">
    <text evidence="3">The sequence shown here is derived from an EMBL/GenBank/DDBJ whole genome shotgun (WGS) entry which is preliminary data.</text>
</comment>
<proteinExistence type="predicted"/>
<dbReference type="PANTHER" id="PTHR30069:SF29">
    <property type="entry name" value="HEMOGLOBIN AND HEMOGLOBIN-HAPTOGLOBIN-BINDING PROTEIN 1-RELATED"/>
    <property type="match status" value="1"/>
</dbReference>
<keyword evidence="1" id="KW-0732">Signal</keyword>
<dbReference type="EMBL" id="AKWE02000014">
    <property type="protein sequence ID" value="EMO59889.1"/>
    <property type="molecule type" value="Genomic_DNA"/>
</dbReference>
<name>M6W3V1_9LEPT</name>
<dbReference type="GO" id="GO:0015344">
    <property type="term" value="F:siderophore uptake transmembrane transporter activity"/>
    <property type="evidence" value="ECO:0007669"/>
    <property type="project" value="TreeGrafter"/>
</dbReference>
<reference evidence="3 4" key="1">
    <citation type="submission" date="2013-01" db="EMBL/GenBank/DDBJ databases">
        <authorList>
            <person name="Harkins D.M."/>
            <person name="Durkin A.S."/>
            <person name="Brinkac L.M."/>
            <person name="Haft D.H."/>
            <person name="Selengut J.D."/>
            <person name="Sanka R."/>
            <person name="DePew J."/>
            <person name="Purushe J."/>
            <person name="Matthias M.A."/>
            <person name="Vinetz J.M."/>
            <person name="Sutton G.G."/>
            <person name="Nierman W.C."/>
            <person name="Fouts D.E."/>
        </authorList>
    </citation>
    <scope>NUCLEOTIDE SEQUENCE [LARGE SCALE GENOMIC DNA]</scope>
    <source>
        <strain evidence="3 4">CBC1416</strain>
    </source>
</reference>
<dbReference type="InterPro" id="IPR039426">
    <property type="entry name" value="TonB-dep_rcpt-like"/>
</dbReference>
<sequence>MRERTSFLFFIFLAVPTMEVFAEVTFRARVYSHSKNSGEANVRIMLFETQKFYQADAEGYFQGVAPSSGVYRFRFLKDTGFQEIRKEIGEGEELIVLDFDQSSKSSAGGSKGGDINVTAEREKQLMSRTKLRFEEIKRMPGTFGEPLRSIETIPGVVPVSAFGGGASNFSFRGADPTTNLYLYDDLPILYPFHFDGLTATINGNLIKSMDVYTGVLPANFNNALGGVIEIESPDKVERSSGNFLSSLWAASANYQTTFANGKGYIMGAVKVGYMDKTFETFGTITGVSSLPDGVRLPRYTDSQVKMVYNFNDKHQISFYSLTAKDDTAFNPPVKRHNDPTKDQFAEYSGGNLSVGQGYRTQALRYIWRPVEKFVNRITLISYDPFVDYNVLFGSLKAKQRASGAYTGIRQDAYWDPNKHLTLEFGSEMRFLNYNTTGNTIQQTDPNNPDPNPYDTVTPDFKTVSDNNKVKSKYYNAYTTMKIKFGGLLIEPGARYDYIPYIKNGALGPKTQVSYKFEEGPLKGTTVFGGAGNHFNFPLDTRFSEQNGNPHLKFQKSFKYGGGVDHQLNSNWQVKGEVFKQEFSNLIGTDPYITEIIGTNPDQYGKVFQPYVLNKPLNYSNNGVGHSRGYELLIRKVATPGKRDWFGWISYTWSQTFRNPNIYKPDGITDPVATGPEQRLLAQSYHNSKQTLYDYDRTHIINLVFGWKFSQNWQFGARWSYLTSMPITPIVGDDGGRFSNPANRQTIWAPVSANNPYLADYINTKRLNDYHRLDIRIDKFLNYEWGYVNTFFEIINVYMRQNVAGETFNVTRPYSSTNPKPSPTFGTISLPGGVVIPFFNIGIEVKF</sequence>
<feature type="domain" description="TonB-dependent receptor plug" evidence="2">
    <location>
        <begin position="131"/>
        <end position="227"/>
    </location>
</feature>
<keyword evidence="3" id="KW-0675">Receptor</keyword>
<dbReference type="PANTHER" id="PTHR30069">
    <property type="entry name" value="TONB-DEPENDENT OUTER MEMBRANE RECEPTOR"/>
    <property type="match status" value="1"/>
</dbReference>